<evidence type="ECO:0000313" key="2">
    <source>
        <dbReference type="EMBL" id="POH71095.1"/>
    </source>
</evidence>
<reference evidence="2 3" key="1">
    <citation type="submission" date="2018-01" db="EMBL/GenBank/DDBJ databases">
        <title>Cryobacterium sp. nov., from glaciers in China.</title>
        <authorList>
            <person name="Liu Q."/>
            <person name="Xin Y.-H."/>
        </authorList>
    </citation>
    <scope>NUCLEOTIDE SEQUENCE [LARGE SCALE GENOMIC DNA]</scope>
    <source>
        <strain evidence="2 3">TMB1-8</strain>
    </source>
</reference>
<dbReference type="Proteomes" id="UP000237104">
    <property type="component" value="Unassembled WGS sequence"/>
</dbReference>
<accession>A0A2S3ZPE8</accession>
<dbReference type="AlphaFoldDB" id="A0A2S3ZPE8"/>
<evidence type="ECO:0000313" key="3">
    <source>
        <dbReference type="Proteomes" id="UP000237104"/>
    </source>
</evidence>
<comment type="caution">
    <text evidence="2">The sequence shown here is derived from an EMBL/GenBank/DDBJ whole genome shotgun (WGS) entry which is preliminary data.</text>
</comment>
<feature type="region of interest" description="Disordered" evidence="1">
    <location>
        <begin position="1"/>
        <end position="53"/>
    </location>
</feature>
<keyword evidence="2" id="KW-0378">Hydrolase</keyword>
<evidence type="ECO:0000256" key="1">
    <source>
        <dbReference type="SAM" id="MobiDB-lite"/>
    </source>
</evidence>
<gene>
    <name evidence="2" type="ORF">C3B59_02430</name>
</gene>
<sequence>MAERPAPFWRRLTNSAGLREPDRGELATNATPFSPPTARVPHPAADAEPAGATPDAVDSEALLAVWFAREQDDVLVWRTCLPGASTAEIATRLSLVPASFLADDVAILPLAENILEMEYGAVGSTPPDRRGQEVLRIVDQVRATGSTAARRGAALVLWLWASEDLNGPLSVPLSPVWYGRAMAALSFRLAAVVDPAEWVRTADRRDEAARTFLLWSGHLPAGEDEATARSILAMRDSLQQNAALAQTMAEHEHRLQVTKRLQEARAREAAARYSNE</sequence>
<proteinExistence type="predicted"/>
<dbReference type="RefSeq" id="WP_103429886.1">
    <property type="nucleotide sequence ID" value="NZ_PPXF01000012.1"/>
</dbReference>
<protein>
    <submittedName>
        <fullName evidence="2">Phosphohydrolase</fullName>
    </submittedName>
</protein>
<name>A0A2S3ZPE8_9MICO</name>
<dbReference type="EMBL" id="PPXF01000012">
    <property type="protein sequence ID" value="POH71095.1"/>
    <property type="molecule type" value="Genomic_DNA"/>
</dbReference>
<dbReference type="OrthoDB" id="4614455at2"/>
<organism evidence="2 3">
    <name type="scientific">Cryobacterium zongtaii</name>
    <dbReference type="NCBI Taxonomy" id="1259217"/>
    <lineage>
        <taxon>Bacteria</taxon>
        <taxon>Bacillati</taxon>
        <taxon>Actinomycetota</taxon>
        <taxon>Actinomycetes</taxon>
        <taxon>Micrococcales</taxon>
        <taxon>Microbacteriaceae</taxon>
        <taxon>Cryobacterium</taxon>
    </lineage>
</organism>
<dbReference type="GO" id="GO:0016787">
    <property type="term" value="F:hydrolase activity"/>
    <property type="evidence" value="ECO:0007669"/>
    <property type="project" value="UniProtKB-KW"/>
</dbReference>